<dbReference type="SUPFAM" id="SSF48726">
    <property type="entry name" value="Immunoglobulin"/>
    <property type="match status" value="7"/>
</dbReference>
<dbReference type="CDD" id="cd23767">
    <property type="entry name" value="IQCD"/>
    <property type="match status" value="1"/>
</dbReference>
<dbReference type="CDD" id="cd00096">
    <property type="entry name" value="Ig"/>
    <property type="match status" value="1"/>
</dbReference>
<keyword evidence="9" id="KW-0393">Immunoglobulin domain</keyword>
<dbReference type="GO" id="GO:0030017">
    <property type="term" value="C:sarcomere"/>
    <property type="evidence" value="ECO:0007669"/>
    <property type="project" value="UniProtKB-ARBA"/>
</dbReference>
<dbReference type="InterPro" id="IPR052385">
    <property type="entry name" value="Obscurin/Obscurin-like_Reg"/>
</dbReference>
<dbReference type="InterPro" id="IPR036116">
    <property type="entry name" value="FN3_sf"/>
</dbReference>
<dbReference type="PRINTS" id="PR00014">
    <property type="entry name" value="FNTYPEIII"/>
</dbReference>
<dbReference type="PROSITE" id="PS50835">
    <property type="entry name" value="IG_LIKE"/>
    <property type="match status" value="6"/>
</dbReference>
<dbReference type="FunFam" id="2.60.40.10:FF:000747">
    <property type="entry name" value="obscurin isoform X6"/>
    <property type="match status" value="1"/>
</dbReference>
<dbReference type="GO" id="GO:0055013">
    <property type="term" value="P:cardiac muscle cell development"/>
    <property type="evidence" value="ECO:0007669"/>
    <property type="project" value="UniProtKB-ARBA"/>
</dbReference>
<feature type="region of interest" description="Disordered" evidence="10">
    <location>
        <begin position="872"/>
        <end position="892"/>
    </location>
</feature>
<feature type="domain" description="Ig-like" evidence="11">
    <location>
        <begin position="47"/>
        <end position="135"/>
    </location>
</feature>
<evidence type="ECO:0000256" key="10">
    <source>
        <dbReference type="SAM" id="MobiDB-lite"/>
    </source>
</evidence>
<accession>A0A8C5DAH1</accession>
<dbReference type="CDD" id="cd00063">
    <property type="entry name" value="FN3"/>
    <property type="match status" value="1"/>
</dbReference>
<feature type="domain" description="Ig-like" evidence="11">
    <location>
        <begin position="169"/>
        <end position="262"/>
    </location>
</feature>
<dbReference type="Pfam" id="PF00041">
    <property type="entry name" value="fn3"/>
    <property type="match status" value="1"/>
</dbReference>
<organism evidence="13 14">
    <name type="scientific">Gouania willdenowi</name>
    <name type="common">Blunt-snouted clingfish</name>
    <name type="synonym">Lepadogaster willdenowi</name>
    <dbReference type="NCBI Taxonomy" id="441366"/>
    <lineage>
        <taxon>Eukaryota</taxon>
        <taxon>Metazoa</taxon>
        <taxon>Chordata</taxon>
        <taxon>Craniata</taxon>
        <taxon>Vertebrata</taxon>
        <taxon>Euteleostomi</taxon>
        <taxon>Actinopterygii</taxon>
        <taxon>Neopterygii</taxon>
        <taxon>Teleostei</taxon>
        <taxon>Neoteleostei</taxon>
        <taxon>Acanthomorphata</taxon>
        <taxon>Ovalentaria</taxon>
        <taxon>Blenniimorphae</taxon>
        <taxon>Blenniiformes</taxon>
        <taxon>Gobiesocoidei</taxon>
        <taxon>Gobiesocidae</taxon>
        <taxon>Gobiesocinae</taxon>
        <taxon>Gouania</taxon>
    </lineage>
</organism>
<dbReference type="PANTHER" id="PTHR35971">
    <property type="entry name" value="SI:DKEY-31G6.6"/>
    <property type="match status" value="1"/>
</dbReference>
<evidence type="ECO:0000259" key="12">
    <source>
        <dbReference type="PROSITE" id="PS50853"/>
    </source>
</evidence>
<dbReference type="InterPro" id="IPR007110">
    <property type="entry name" value="Ig-like_dom"/>
</dbReference>
<protein>
    <recommendedName>
        <fullName evidence="15">Obscurin</fullName>
    </recommendedName>
</protein>
<evidence type="ECO:0000256" key="9">
    <source>
        <dbReference type="ARBA" id="ARBA00023319"/>
    </source>
</evidence>
<keyword evidence="7" id="KW-1015">Disulfide bond</keyword>
<dbReference type="SUPFAM" id="SSF49265">
    <property type="entry name" value="Fibronectin type III"/>
    <property type="match status" value="1"/>
</dbReference>
<dbReference type="SMART" id="SM00409">
    <property type="entry name" value="IG"/>
    <property type="match status" value="6"/>
</dbReference>
<dbReference type="PROSITE" id="PS50853">
    <property type="entry name" value="FN3"/>
    <property type="match status" value="1"/>
</dbReference>
<dbReference type="Proteomes" id="UP000694680">
    <property type="component" value="Chromosome 17"/>
</dbReference>
<dbReference type="InterPro" id="IPR036179">
    <property type="entry name" value="Ig-like_dom_sf"/>
</dbReference>
<dbReference type="Gene3D" id="2.60.40.10">
    <property type="entry name" value="Immunoglobulins"/>
    <property type="match status" value="8"/>
</dbReference>
<dbReference type="SMART" id="SM00408">
    <property type="entry name" value="IGc2"/>
    <property type="match status" value="6"/>
</dbReference>
<dbReference type="PROSITE" id="PS50096">
    <property type="entry name" value="IQ"/>
    <property type="match status" value="1"/>
</dbReference>
<evidence type="ECO:0008006" key="15">
    <source>
        <dbReference type="Google" id="ProtNLM"/>
    </source>
</evidence>
<dbReference type="InterPro" id="IPR013098">
    <property type="entry name" value="Ig_I-set"/>
</dbReference>
<evidence type="ECO:0000256" key="7">
    <source>
        <dbReference type="ARBA" id="ARBA00023157"/>
    </source>
</evidence>
<dbReference type="Pfam" id="PF00612">
    <property type="entry name" value="IQ"/>
    <property type="match status" value="1"/>
</dbReference>
<dbReference type="SMART" id="SM00015">
    <property type="entry name" value="IQ"/>
    <property type="match status" value="1"/>
</dbReference>
<feature type="domain" description="Ig-like" evidence="11">
    <location>
        <begin position="893"/>
        <end position="981"/>
    </location>
</feature>
<dbReference type="InterPro" id="IPR003598">
    <property type="entry name" value="Ig_sub2"/>
</dbReference>
<dbReference type="InterPro" id="IPR003961">
    <property type="entry name" value="FN3_dom"/>
</dbReference>
<reference evidence="13" key="2">
    <citation type="submission" date="2025-08" db="UniProtKB">
        <authorList>
            <consortium name="Ensembl"/>
        </authorList>
    </citation>
    <scope>IDENTIFICATION</scope>
</reference>
<dbReference type="InterPro" id="IPR013783">
    <property type="entry name" value="Ig-like_fold"/>
</dbReference>
<dbReference type="Pfam" id="PF07679">
    <property type="entry name" value="I-set"/>
    <property type="match status" value="6"/>
</dbReference>
<feature type="domain" description="Ig-like" evidence="11">
    <location>
        <begin position="412"/>
        <end position="510"/>
    </location>
</feature>
<dbReference type="GO" id="GO:0003007">
    <property type="term" value="P:heart morphogenesis"/>
    <property type="evidence" value="ECO:0007669"/>
    <property type="project" value="UniProtKB-ARBA"/>
</dbReference>
<evidence type="ECO:0000256" key="4">
    <source>
        <dbReference type="ARBA" id="ARBA00022490"/>
    </source>
</evidence>
<dbReference type="FunFam" id="2.60.40.10:FF:000050">
    <property type="entry name" value="Titin isoform B"/>
    <property type="match status" value="1"/>
</dbReference>
<evidence type="ECO:0000259" key="11">
    <source>
        <dbReference type="PROSITE" id="PS50835"/>
    </source>
</evidence>
<name>A0A8C5DAH1_GOUWI</name>
<dbReference type="FunFam" id="2.60.40.10:FF:000107">
    <property type="entry name" value="Myosin, light chain kinase a"/>
    <property type="match status" value="1"/>
</dbReference>
<reference evidence="13" key="3">
    <citation type="submission" date="2025-09" db="UniProtKB">
        <authorList>
            <consortium name="Ensembl"/>
        </authorList>
    </citation>
    <scope>IDENTIFICATION</scope>
</reference>
<feature type="domain" description="Ig-like" evidence="11">
    <location>
        <begin position="269"/>
        <end position="361"/>
    </location>
</feature>
<proteinExistence type="inferred from homology"/>
<dbReference type="SMART" id="SM00060">
    <property type="entry name" value="FN3"/>
    <property type="match status" value="1"/>
</dbReference>
<evidence type="ECO:0000256" key="6">
    <source>
        <dbReference type="ARBA" id="ARBA00022737"/>
    </source>
</evidence>
<dbReference type="InterPro" id="IPR003599">
    <property type="entry name" value="Ig_sub"/>
</dbReference>
<evidence type="ECO:0000256" key="1">
    <source>
        <dbReference type="ARBA" id="ARBA00004123"/>
    </source>
</evidence>
<keyword evidence="4" id="KW-0963">Cytoplasm</keyword>
<dbReference type="AlphaFoldDB" id="A0A8C5DAH1"/>
<comment type="similarity">
    <text evidence="3">Belongs to the protein kinase superfamily. CAMK Ser/Thr protein kinase family.</text>
</comment>
<dbReference type="Ensembl" id="ENSGWIT00000004597.1">
    <property type="protein sequence ID" value="ENSGWIP00000004287.1"/>
    <property type="gene ID" value="ENSGWIG00000002297.1"/>
</dbReference>
<dbReference type="FunFam" id="2.60.40.10:FF:001084">
    <property type="entry name" value="obscurin-like isoform X3"/>
    <property type="match status" value="1"/>
</dbReference>
<dbReference type="InterPro" id="IPR000048">
    <property type="entry name" value="IQ_motif_EF-hand-BS"/>
</dbReference>
<keyword evidence="8" id="KW-0539">Nucleus</keyword>
<sequence>MKKDISVYRTQDTSSSVSSSVSAHITDTLRSQSLEYELRASALAKLPKGVFTRTCTVTEGKHAKLSCFVTGHPKPHIMWRKDGGNINEGRRHVIYEDQAENFILKILYCKQADNGLYTCNATNMAGETYSAVLVTVKGKADATGASIDHPVINAIANVSLCVPPELPVPDGAELQQKSWFSNKESVQREVKAALSHKASLSCEVADAKTEVKWYKDGKLLSSTKTLHTESKGRSRQLLLDSVEKKDAGEYVCEVGTERMAFSTFCFTAPRVARFTTKVNNVAATEGKDALFKCAVSPVDATVKWFHNGVAVTTGPKYRTEQGGGRHSLTVVSVTQKDAGDVRVDAEGKSCQAALQVQRMLTQNNTGRWSLANVLLRTPASTCVGPPTTTRRPPSQFMVCRTFLVLFVGLQGPGLNGVCSAARDIHIVKNLEDVEVMEKESATFVCELSHDEVEGQWFKGGSKVKPDGRRLVVDQDWTVARLYISRVSPQDGGVYSCEADGTSVVASLYVSGELPSLRREREREREGAALEDRVVAVGEKAEFCVELTEAVPESEVTWYANGVELKPSELWAMRAEGHSYRLVLKQTPLMPQQEVTFAARDALSLAKLIIISVPDPPEDPELLSKSQQSVTLSWFTPLHDGGSPILGYRVEMREVDSALWIPCHSEPVCNTELVVDHLIAGSSYRFRVGAINKAGAGEPVELPQTVQLAGGDHPAGPCEQKTVQPSEGKAVQQQICSEEASVVEITKEDEPELREAAIKIQAAFKGYKARRDMRPVFKEVFKDQTKEPNSTIHIECVAEGKPDKVRWLKDGEPLTDGKHHHIDIYNDGTCSLVITAVSTKDTGVYTCEVTNKFGVSSHSGKVTVGTVRESSGRRPLTVGYSADSEPDSSSGTAPVFLTELHSQDVPDGYPVSFDCVVIGKPPPTVRWYKDGKLLEENDHYMINEDQEGCHQLIITAVLPTDMGVYRCTAENSSGIAATKTKDEMLRLKLKCRKKS</sequence>
<evidence type="ECO:0000256" key="3">
    <source>
        <dbReference type="ARBA" id="ARBA00006692"/>
    </source>
</evidence>
<dbReference type="FunFam" id="2.60.40.10:FF:000056">
    <property type="entry name" value="twitchin isoform X4"/>
    <property type="match status" value="1"/>
</dbReference>
<keyword evidence="5" id="KW-0597">Phosphoprotein</keyword>
<dbReference type="PANTHER" id="PTHR35971:SF5">
    <property type="entry name" value="OBSCURIN LIKE CYTOSKELETAL ADAPTOR 1"/>
    <property type="match status" value="1"/>
</dbReference>
<feature type="domain" description="Ig-like" evidence="11">
    <location>
        <begin position="774"/>
        <end position="862"/>
    </location>
</feature>
<dbReference type="GO" id="GO:0005634">
    <property type="term" value="C:nucleus"/>
    <property type="evidence" value="ECO:0007669"/>
    <property type="project" value="UniProtKB-SubCell"/>
</dbReference>
<keyword evidence="6" id="KW-0677">Repeat</keyword>
<comment type="subcellular location">
    <subcellularLocation>
        <location evidence="2">Cytoplasm</location>
    </subcellularLocation>
    <subcellularLocation>
        <location evidence="1">Nucleus</location>
    </subcellularLocation>
</comment>
<evidence type="ECO:0000256" key="5">
    <source>
        <dbReference type="ARBA" id="ARBA00022553"/>
    </source>
</evidence>
<evidence type="ECO:0000256" key="2">
    <source>
        <dbReference type="ARBA" id="ARBA00004496"/>
    </source>
</evidence>
<feature type="domain" description="Fibronectin type-III" evidence="12">
    <location>
        <begin position="615"/>
        <end position="710"/>
    </location>
</feature>
<evidence type="ECO:0000313" key="13">
    <source>
        <dbReference type="Ensembl" id="ENSGWIP00000004287.1"/>
    </source>
</evidence>
<evidence type="ECO:0000313" key="14">
    <source>
        <dbReference type="Proteomes" id="UP000694680"/>
    </source>
</evidence>
<reference evidence="13" key="1">
    <citation type="submission" date="2020-06" db="EMBL/GenBank/DDBJ databases">
        <authorList>
            <consortium name="Wellcome Sanger Institute Data Sharing"/>
        </authorList>
    </citation>
    <scope>NUCLEOTIDE SEQUENCE [LARGE SCALE GENOMIC DNA]</scope>
</reference>
<evidence type="ECO:0000256" key="8">
    <source>
        <dbReference type="ARBA" id="ARBA00023242"/>
    </source>
</evidence>
<keyword evidence="14" id="KW-1185">Reference proteome</keyword>